<dbReference type="Gene3D" id="2.60.120.260">
    <property type="entry name" value="Galactose-binding domain-like"/>
    <property type="match status" value="1"/>
</dbReference>
<dbReference type="InterPro" id="IPR008454">
    <property type="entry name" value="Collagen-bd_Cna-like_B-typ_dom"/>
</dbReference>
<dbReference type="STRING" id="679200.HMPREF9333_01286"/>
<feature type="domain" description="DUF11" evidence="2">
    <location>
        <begin position="581"/>
        <end position="667"/>
    </location>
</feature>
<feature type="domain" description="CNA-B" evidence="3">
    <location>
        <begin position="363"/>
        <end position="416"/>
    </location>
</feature>
<dbReference type="HOGENOM" id="CLU_392211_0_0_9"/>
<evidence type="ECO:0000313" key="4">
    <source>
        <dbReference type="EMBL" id="EHI55571.1"/>
    </source>
</evidence>
<reference evidence="4 5" key="1">
    <citation type="submission" date="2011-08" db="EMBL/GenBank/DDBJ databases">
        <title>The Genome Sequence of Johnsonella ignava ATCC 51276.</title>
        <authorList>
            <consortium name="The Broad Institute Genome Sequencing Platform"/>
            <person name="Earl A."/>
            <person name="Ward D."/>
            <person name="Feldgarden M."/>
            <person name="Gevers D."/>
            <person name="Izard J."/>
            <person name="Blanton J.M."/>
            <person name="Baranova O.V."/>
            <person name="Dewhirst F.E."/>
            <person name="Young S.K."/>
            <person name="Zeng Q."/>
            <person name="Gargeya S."/>
            <person name="Fitzgerald M."/>
            <person name="Haas B."/>
            <person name="Abouelleil A."/>
            <person name="Alvarado L."/>
            <person name="Arachchi H.M."/>
            <person name="Berlin A."/>
            <person name="Brown A."/>
            <person name="Chapman S.B."/>
            <person name="Chen Z."/>
            <person name="Dunbar C."/>
            <person name="Freedman E."/>
            <person name="Gearin G."/>
            <person name="Gellesch M."/>
            <person name="Goldberg J."/>
            <person name="Griggs A."/>
            <person name="Gujja S."/>
            <person name="Heiman D."/>
            <person name="Howarth C."/>
            <person name="Larson L."/>
            <person name="Lui A."/>
            <person name="MacDonald P.J.P."/>
            <person name="Montmayeur A."/>
            <person name="Murphy C."/>
            <person name="Neiman D."/>
            <person name="Pearson M."/>
            <person name="Priest M."/>
            <person name="Roberts A."/>
            <person name="Saif S."/>
            <person name="Shea T."/>
            <person name="Shenoy N."/>
            <person name="Sisk P."/>
            <person name="Stolte C."/>
            <person name="Sykes S."/>
            <person name="Wortman J."/>
            <person name="Nusbaum C."/>
            <person name="Birren B."/>
        </authorList>
    </citation>
    <scope>NUCLEOTIDE SEQUENCE [LARGE SCALE GENOMIC DNA]</scope>
    <source>
        <strain evidence="4 5">ATCC 51276</strain>
    </source>
</reference>
<evidence type="ECO:0000256" key="1">
    <source>
        <dbReference type="SAM" id="MobiDB-lite"/>
    </source>
</evidence>
<dbReference type="Pfam" id="PF01345">
    <property type="entry name" value="DUF11"/>
    <property type="match status" value="1"/>
</dbReference>
<dbReference type="Pfam" id="PF05738">
    <property type="entry name" value="Cna_B"/>
    <property type="match status" value="1"/>
</dbReference>
<dbReference type="SUPFAM" id="SSF49478">
    <property type="entry name" value="Cna protein B-type domain"/>
    <property type="match status" value="1"/>
</dbReference>
<evidence type="ECO:0000313" key="5">
    <source>
        <dbReference type="Proteomes" id="UP000003011"/>
    </source>
</evidence>
<dbReference type="InterPro" id="IPR051172">
    <property type="entry name" value="Chlamydia_OmcB"/>
</dbReference>
<feature type="region of interest" description="Disordered" evidence="1">
    <location>
        <begin position="509"/>
        <end position="553"/>
    </location>
</feature>
<sequence>MLFLFAFRPDAAGARQVFGKNLRQVNAPVPVHIKNGDFESPLVTGTFRDVPAANSEGSGEKISGWEILNYQTTNGINDKTVRLFKDNINHSEYGPGKQYTQLGGDVQAYLFQKFDTAPGNRLCYSFYYRKKSTDVAGRLAFFIGNSYNRENLLPIEVIDVENSDSWDLYRGVYEVPQGQYKTEIGFAPAQGGQNGVSFIDSVSVKTGACIVMKKESDKDSSGYVMPGDIIEYSLYFKNFGQIAAAELNIEDSIDPHLEFLGITDIESPVLLNTYFNREKSSLFITAAAETSLEGIDENNAGPIVKISYKVKVKDSAGASGYAIQSQATASYTDAGYSNYSGSIKAYSDIHVLAVPHAVATSSVTVSKRWLNTDGNIPESIEVMLYKDGVPFGDPVVLSELNAWTYTWYGLDTEDVYKGDDGSARVGSLRTAVSSSSVFTATPSGSVKRATASSASSSYDDLEIYPEGKAHRKVKYTVKELDVPKNFTASEKEVLSNFWIIENKYTRPAKDPLENELDGKNKNPNIPPKDPSYSPDKNGSNSKTGSSDNQNGQSRYLKSYYATKTLPKNNNSENILKGTTGVSITKNVLSDPEKTESGADIEYELVLKNRGNETVYGIWIRDYVPDFTHFSSADESGVYGCVNGREFVSWFIEKLEPGQEIRLEFKAAKDYCVAGSITDKLYYEILNTHKEPYMNRDKDPAFKF</sequence>
<evidence type="ECO:0000259" key="3">
    <source>
        <dbReference type="Pfam" id="PF05738"/>
    </source>
</evidence>
<dbReference type="PANTHER" id="PTHR34819">
    <property type="entry name" value="LARGE CYSTEINE-RICH PERIPLASMIC PROTEIN OMCB"/>
    <property type="match status" value="1"/>
</dbReference>
<dbReference type="InterPro" id="IPR001434">
    <property type="entry name" value="OmcB-like_DUF11"/>
</dbReference>
<accession>G5GI96</accession>
<organism evidence="4 5">
    <name type="scientific">Johnsonella ignava ATCC 51276</name>
    <dbReference type="NCBI Taxonomy" id="679200"/>
    <lineage>
        <taxon>Bacteria</taxon>
        <taxon>Bacillati</taxon>
        <taxon>Bacillota</taxon>
        <taxon>Clostridia</taxon>
        <taxon>Lachnospirales</taxon>
        <taxon>Lachnospiraceae</taxon>
        <taxon>Johnsonella</taxon>
    </lineage>
</organism>
<gene>
    <name evidence="4" type="ORF">HMPREF9333_01286</name>
</gene>
<name>G5GI96_9FIRM</name>
<protein>
    <recommendedName>
        <fullName evidence="6">DUF11 domain-containing protein</fullName>
    </recommendedName>
</protein>
<dbReference type="eggNOG" id="COG4932">
    <property type="taxonomic scope" value="Bacteria"/>
</dbReference>
<dbReference type="Proteomes" id="UP000003011">
    <property type="component" value="Unassembled WGS sequence"/>
</dbReference>
<feature type="compositionally biased region" description="Polar residues" evidence="1">
    <location>
        <begin position="534"/>
        <end position="553"/>
    </location>
</feature>
<dbReference type="EMBL" id="ACZL01000021">
    <property type="protein sequence ID" value="EHI55571.1"/>
    <property type="molecule type" value="Genomic_DNA"/>
</dbReference>
<keyword evidence="5" id="KW-1185">Reference proteome</keyword>
<comment type="caution">
    <text evidence="4">The sequence shown here is derived from an EMBL/GenBank/DDBJ whole genome shotgun (WGS) entry which is preliminary data.</text>
</comment>
<evidence type="ECO:0000259" key="2">
    <source>
        <dbReference type="Pfam" id="PF01345"/>
    </source>
</evidence>
<dbReference type="AlphaFoldDB" id="G5GI96"/>
<feature type="compositionally biased region" description="Basic and acidic residues" evidence="1">
    <location>
        <begin position="509"/>
        <end position="520"/>
    </location>
</feature>
<proteinExistence type="predicted"/>
<evidence type="ECO:0008006" key="6">
    <source>
        <dbReference type="Google" id="ProtNLM"/>
    </source>
</evidence>
<dbReference type="Gene3D" id="2.60.40.1140">
    <property type="entry name" value="Collagen-binding surface protein Cna, B-type domain"/>
    <property type="match status" value="1"/>
</dbReference>
<dbReference type="CDD" id="cd00222">
    <property type="entry name" value="CollagenBindB"/>
    <property type="match status" value="1"/>
</dbReference>